<evidence type="ECO:0000313" key="1">
    <source>
        <dbReference type="EMBL" id="KAG4423212.1"/>
    </source>
</evidence>
<dbReference type="Proteomes" id="UP000664132">
    <property type="component" value="Unassembled WGS sequence"/>
</dbReference>
<gene>
    <name evidence="1" type="ORF">IFR04_003710</name>
</gene>
<organism evidence="1 2">
    <name type="scientific">Cadophora malorum</name>
    <dbReference type="NCBI Taxonomy" id="108018"/>
    <lineage>
        <taxon>Eukaryota</taxon>
        <taxon>Fungi</taxon>
        <taxon>Dikarya</taxon>
        <taxon>Ascomycota</taxon>
        <taxon>Pezizomycotina</taxon>
        <taxon>Leotiomycetes</taxon>
        <taxon>Helotiales</taxon>
        <taxon>Ploettnerulaceae</taxon>
        <taxon>Cadophora</taxon>
    </lineage>
</organism>
<name>A0A8H7WE79_9HELO</name>
<protein>
    <submittedName>
        <fullName evidence="1">Uncharacterized protein</fullName>
    </submittedName>
</protein>
<evidence type="ECO:0000313" key="2">
    <source>
        <dbReference type="Proteomes" id="UP000664132"/>
    </source>
</evidence>
<reference evidence="1" key="1">
    <citation type="submission" date="2021-02" db="EMBL/GenBank/DDBJ databases">
        <title>Genome sequence Cadophora malorum strain M34.</title>
        <authorList>
            <person name="Stefanovic E."/>
            <person name="Vu D."/>
            <person name="Scully C."/>
            <person name="Dijksterhuis J."/>
            <person name="Roader J."/>
            <person name="Houbraken J."/>
        </authorList>
    </citation>
    <scope>NUCLEOTIDE SEQUENCE</scope>
    <source>
        <strain evidence="1">M34</strain>
    </source>
</reference>
<accession>A0A8H7WE79</accession>
<dbReference type="EMBL" id="JAFJYH010000038">
    <property type="protein sequence ID" value="KAG4423212.1"/>
    <property type="molecule type" value="Genomic_DNA"/>
</dbReference>
<keyword evidence="2" id="KW-1185">Reference proteome</keyword>
<comment type="caution">
    <text evidence="1">The sequence shown here is derived from an EMBL/GenBank/DDBJ whole genome shotgun (WGS) entry which is preliminary data.</text>
</comment>
<proteinExistence type="predicted"/>
<sequence>MKSSIGPATAPAIHALLEASGADFSLGVDVCVAPGKVMKVGNVVGITVTTKVAVAFSRPKDEAAEAILATYASKVTGDENITTSVASGPVPVASVPPVEQKSMVWAN</sequence>
<dbReference type="AlphaFoldDB" id="A0A8H7WE79"/>